<gene>
    <name evidence="1" type="ORF">BJX66DRAFT_330365</name>
</gene>
<dbReference type="Proteomes" id="UP001610563">
    <property type="component" value="Unassembled WGS sequence"/>
</dbReference>
<name>A0ABR4FKV6_9EURO</name>
<dbReference type="SUPFAM" id="SSF51182">
    <property type="entry name" value="RmlC-like cupins"/>
    <property type="match status" value="1"/>
</dbReference>
<sequence>MLSFLRSSSPVRTDTADQNPVIYEDGASALEFRASGSQYMLRNTHPPFNKDAPSIMFPPLHYHTHQTEHFRIESGECHLFKDTTERVWKKLSATDPAYEKTAKISNKIYHTINNASTTEPMTLEVSLTPEDYDGEEEFFRNFFGYLDDCRRANRPPAFFQMMVFLRGADTPLAVPLPSQLLGRFVSWCLMHAAGLWGKWVLGYKETYVEYYRKKQL</sequence>
<protein>
    <submittedName>
        <fullName evidence="1">Uncharacterized protein</fullName>
    </submittedName>
</protein>
<dbReference type="CDD" id="cd02208">
    <property type="entry name" value="cupin_RmlC-like"/>
    <property type="match status" value="1"/>
</dbReference>
<organism evidence="1 2">
    <name type="scientific">Aspergillus keveii</name>
    <dbReference type="NCBI Taxonomy" id="714993"/>
    <lineage>
        <taxon>Eukaryota</taxon>
        <taxon>Fungi</taxon>
        <taxon>Dikarya</taxon>
        <taxon>Ascomycota</taxon>
        <taxon>Pezizomycotina</taxon>
        <taxon>Eurotiomycetes</taxon>
        <taxon>Eurotiomycetidae</taxon>
        <taxon>Eurotiales</taxon>
        <taxon>Aspergillaceae</taxon>
        <taxon>Aspergillus</taxon>
        <taxon>Aspergillus subgen. Nidulantes</taxon>
    </lineage>
</organism>
<proteinExistence type="predicted"/>
<accession>A0ABR4FKV6</accession>
<reference evidence="1 2" key="1">
    <citation type="submission" date="2024-07" db="EMBL/GenBank/DDBJ databases">
        <title>Section-level genome sequencing and comparative genomics of Aspergillus sections Usti and Cavernicolus.</title>
        <authorList>
            <consortium name="Lawrence Berkeley National Laboratory"/>
            <person name="Nybo J.L."/>
            <person name="Vesth T.C."/>
            <person name="Theobald S."/>
            <person name="Frisvad J.C."/>
            <person name="Larsen T.O."/>
            <person name="Kjaerboelling I."/>
            <person name="Rothschild-Mancinelli K."/>
            <person name="Lyhne E.K."/>
            <person name="Kogle M.E."/>
            <person name="Barry K."/>
            <person name="Clum A."/>
            <person name="Na H."/>
            <person name="Ledsgaard L."/>
            <person name="Lin J."/>
            <person name="Lipzen A."/>
            <person name="Kuo A."/>
            <person name="Riley R."/>
            <person name="Mondo S."/>
            <person name="Labutti K."/>
            <person name="Haridas S."/>
            <person name="Pangalinan J."/>
            <person name="Salamov A.A."/>
            <person name="Simmons B.A."/>
            <person name="Magnuson J.K."/>
            <person name="Chen J."/>
            <person name="Drula E."/>
            <person name="Henrissat B."/>
            <person name="Wiebenga A."/>
            <person name="Lubbers R.J."/>
            <person name="Gomes A.C."/>
            <person name="Makela M.R."/>
            <person name="Stajich J."/>
            <person name="Grigoriev I.V."/>
            <person name="Mortensen U.H."/>
            <person name="De Vries R.P."/>
            <person name="Baker S.E."/>
            <person name="Andersen M.R."/>
        </authorList>
    </citation>
    <scope>NUCLEOTIDE SEQUENCE [LARGE SCALE GENOMIC DNA]</scope>
    <source>
        <strain evidence="1 2">CBS 209.92</strain>
    </source>
</reference>
<dbReference type="EMBL" id="JBFTWV010000206">
    <property type="protein sequence ID" value="KAL2783888.1"/>
    <property type="molecule type" value="Genomic_DNA"/>
</dbReference>
<comment type="caution">
    <text evidence="1">The sequence shown here is derived from an EMBL/GenBank/DDBJ whole genome shotgun (WGS) entry which is preliminary data.</text>
</comment>
<keyword evidence="2" id="KW-1185">Reference proteome</keyword>
<dbReference type="InterPro" id="IPR011051">
    <property type="entry name" value="RmlC_Cupin_sf"/>
</dbReference>
<evidence type="ECO:0000313" key="2">
    <source>
        <dbReference type="Proteomes" id="UP001610563"/>
    </source>
</evidence>
<evidence type="ECO:0000313" key="1">
    <source>
        <dbReference type="EMBL" id="KAL2783888.1"/>
    </source>
</evidence>